<feature type="compositionally biased region" description="Acidic residues" evidence="3">
    <location>
        <begin position="227"/>
        <end position="249"/>
    </location>
</feature>
<evidence type="ECO:0000256" key="2">
    <source>
        <dbReference type="ARBA" id="ARBA00022803"/>
    </source>
</evidence>
<sequence>MGAGISIQVNKKPVPDIAAEMPAFRTLTIWKHAQTCTGKHTGLVHVFVERQKSLCATKKGVGHEKSANFLWALGYALTTPEFTGLKSLSPVSALEPKEHQCHTPRLDCGLVAGSPLPLFIAGEEDDLDVSVESRFEWWVKLNNSGGGRDECEHSLGPCVRITVRAGTVCRPLWRRKASTSAVPPPPAISGTGNPTKRRSFQSSKGRENSNNVEENIKTEEPSREESGLEIDTEGVIEPDADAPQEPGDESIEITEEMMDQANDKETFRTQWKPITQAVNPAECEKPFLPVRGSLECGPQD</sequence>
<accession>D2HKE6</accession>
<dbReference type="AlphaFoldDB" id="D2HKE6"/>
<dbReference type="EMBL" id="GL192945">
    <property type="protein sequence ID" value="EFB26450.1"/>
    <property type="molecule type" value="Genomic_DNA"/>
</dbReference>
<name>D2HKE6_AILME</name>
<keyword evidence="2" id="KW-0802">TPR repeat</keyword>
<keyword evidence="1" id="KW-0677">Repeat</keyword>
<dbReference type="PANTHER" id="PTHR45883:SF2">
    <property type="entry name" value="HSC70-INTERACTING PROTEIN"/>
    <property type="match status" value="1"/>
</dbReference>
<feature type="region of interest" description="Disordered" evidence="3">
    <location>
        <begin position="176"/>
        <end position="249"/>
    </location>
</feature>
<dbReference type="Gene3D" id="1.25.40.10">
    <property type="entry name" value="Tetratricopeptide repeat domain"/>
    <property type="match status" value="1"/>
</dbReference>
<gene>
    <name evidence="4" type="ORF">PANDA_011847</name>
</gene>
<dbReference type="InParanoid" id="D2HKE6"/>
<reference evidence="4" key="1">
    <citation type="journal article" date="2010" name="Nature">
        <title>The sequence and de novo assembly of the giant panda genome.</title>
        <authorList>
            <person name="Li R."/>
            <person name="Fan W."/>
            <person name="Tian G."/>
            <person name="Zhu H."/>
            <person name="He L."/>
            <person name="Cai J."/>
            <person name="Huang Q."/>
            <person name="Cai Q."/>
            <person name="Li B."/>
            <person name="Bai Y."/>
            <person name="Zhang Z."/>
            <person name="Zhang Y."/>
            <person name="Wang W."/>
            <person name="Li J."/>
            <person name="Wei F."/>
            <person name="Li H."/>
            <person name="Jian M."/>
            <person name="Li J."/>
            <person name="Zhang Z."/>
            <person name="Nielsen R."/>
            <person name="Li D."/>
            <person name="Gu W."/>
            <person name="Yang Z."/>
            <person name="Xuan Z."/>
            <person name="Ryder O.A."/>
            <person name="Leung F.C."/>
            <person name="Zhou Y."/>
            <person name="Cao J."/>
            <person name="Sun X."/>
            <person name="Fu Y."/>
            <person name="Fang X."/>
            <person name="Guo X."/>
            <person name="Wang B."/>
            <person name="Hou R."/>
            <person name="Shen F."/>
            <person name="Mu B."/>
            <person name="Ni P."/>
            <person name="Lin R."/>
            <person name="Qian W."/>
            <person name="Wang G."/>
            <person name="Yu C."/>
            <person name="Nie W."/>
            <person name="Wang J."/>
            <person name="Wu Z."/>
            <person name="Liang H."/>
            <person name="Min J."/>
            <person name="Wu Q."/>
            <person name="Cheng S."/>
            <person name="Ruan J."/>
            <person name="Wang M."/>
            <person name="Shi Z."/>
            <person name="Wen M."/>
            <person name="Liu B."/>
            <person name="Ren X."/>
            <person name="Zheng H."/>
            <person name="Dong D."/>
            <person name="Cook K."/>
            <person name="Shan G."/>
            <person name="Zhang H."/>
            <person name="Kosiol C."/>
            <person name="Xie X."/>
            <person name="Lu Z."/>
            <person name="Zheng H."/>
            <person name="Li Y."/>
            <person name="Steiner C.C."/>
            <person name="Lam T.T."/>
            <person name="Lin S."/>
            <person name="Zhang Q."/>
            <person name="Li G."/>
            <person name="Tian J."/>
            <person name="Gong T."/>
            <person name="Liu H."/>
            <person name="Zhang D."/>
            <person name="Fang L."/>
            <person name="Ye C."/>
            <person name="Zhang J."/>
            <person name="Hu W."/>
            <person name="Xu A."/>
            <person name="Ren Y."/>
            <person name="Zhang G."/>
            <person name="Bruford M.W."/>
            <person name="Li Q."/>
            <person name="Ma L."/>
            <person name="Guo Y."/>
            <person name="An N."/>
            <person name="Hu Y."/>
            <person name="Zheng Y."/>
            <person name="Shi Y."/>
            <person name="Li Z."/>
            <person name="Liu Q."/>
            <person name="Chen Y."/>
            <person name="Zhao J."/>
            <person name="Qu N."/>
            <person name="Zhao S."/>
            <person name="Tian F."/>
            <person name="Wang X."/>
            <person name="Wang H."/>
            <person name="Xu L."/>
            <person name="Liu X."/>
            <person name="Vinar T."/>
            <person name="Wang Y."/>
            <person name="Lam T.W."/>
            <person name="Yiu S.M."/>
            <person name="Liu S."/>
            <person name="Zhang H."/>
            <person name="Li D."/>
            <person name="Huang Y."/>
            <person name="Wang X."/>
            <person name="Yang G."/>
            <person name="Jiang Z."/>
            <person name="Wang J."/>
            <person name="Qin N."/>
            <person name="Li L."/>
            <person name="Li J."/>
            <person name="Bolund L."/>
            <person name="Kristiansen K."/>
            <person name="Wong G.K."/>
            <person name="Olson M."/>
            <person name="Zhang X."/>
            <person name="Li S."/>
            <person name="Yang H."/>
            <person name="Wang J."/>
            <person name="Wang J."/>
        </authorList>
    </citation>
    <scope>NUCLEOTIDE SEQUENCE [LARGE SCALE GENOMIC DNA]</scope>
</reference>
<feature type="compositionally biased region" description="Basic and acidic residues" evidence="3">
    <location>
        <begin position="214"/>
        <end position="226"/>
    </location>
</feature>
<organism evidence="4">
    <name type="scientific">Ailuropoda melanoleuca</name>
    <name type="common">Giant panda</name>
    <dbReference type="NCBI Taxonomy" id="9646"/>
    <lineage>
        <taxon>Eukaryota</taxon>
        <taxon>Metazoa</taxon>
        <taxon>Chordata</taxon>
        <taxon>Craniata</taxon>
        <taxon>Vertebrata</taxon>
        <taxon>Euteleostomi</taxon>
        <taxon>Mammalia</taxon>
        <taxon>Eutheria</taxon>
        <taxon>Laurasiatheria</taxon>
        <taxon>Carnivora</taxon>
        <taxon>Caniformia</taxon>
        <taxon>Ursidae</taxon>
        <taxon>Ailuropoda</taxon>
    </lineage>
</organism>
<dbReference type="GO" id="GO:0030544">
    <property type="term" value="F:Hsp70 protein binding"/>
    <property type="evidence" value="ECO:0007669"/>
    <property type="project" value="TreeGrafter"/>
</dbReference>
<protein>
    <submittedName>
        <fullName evidence="4">Uncharacterized protein</fullName>
    </submittedName>
</protein>
<evidence type="ECO:0000313" key="4">
    <source>
        <dbReference type="EMBL" id="EFB26450.1"/>
    </source>
</evidence>
<feature type="compositionally biased region" description="Polar residues" evidence="3">
    <location>
        <begin position="190"/>
        <end position="213"/>
    </location>
</feature>
<evidence type="ECO:0000256" key="1">
    <source>
        <dbReference type="ARBA" id="ARBA00022737"/>
    </source>
</evidence>
<proteinExistence type="predicted"/>
<dbReference type="PANTHER" id="PTHR45883">
    <property type="entry name" value="HSC70-INTERACTING PROTEIN"/>
    <property type="match status" value="1"/>
</dbReference>
<evidence type="ECO:0000256" key="3">
    <source>
        <dbReference type="SAM" id="MobiDB-lite"/>
    </source>
</evidence>
<dbReference type="InterPro" id="IPR011990">
    <property type="entry name" value="TPR-like_helical_dom_sf"/>
</dbReference>